<protein>
    <recommendedName>
        <fullName evidence="2">Dynamin-type G domain-containing protein</fullName>
    </recommendedName>
</protein>
<dbReference type="Gene3D" id="3.40.50.300">
    <property type="entry name" value="P-loop containing nucleotide triphosphate hydrolases"/>
    <property type="match status" value="1"/>
</dbReference>
<reference evidence="1" key="1">
    <citation type="submission" date="2014-02" db="EMBL/GenBank/DDBJ databases">
        <title>The Genome Sequence of Trichophyton rubrum (morphotype fischeri) CBS 288.86.</title>
        <authorList>
            <consortium name="The Broad Institute Genomics Platform"/>
            <person name="Cuomo C.A."/>
            <person name="White T.C."/>
            <person name="Graser Y."/>
            <person name="Martinez-Rossi N."/>
            <person name="Heitman J."/>
            <person name="Young S.K."/>
            <person name="Zeng Q."/>
            <person name="Gargeya S."/>
            <person name="Abouelleil A."/>
            <person name="Alvarado L."/>
            <person name="Chapman S.B."/>
            <person name="Gainer-Dewar J."/>
            <person name="Goldberg J."/>
            <person name="Griggs A."/>
            <person name="Gujja S."/>
            <person name="Hansen M."/>
            <person name="Howarth C."/>
            <person name="Imamovic A."/>
            <person name="Larimer J."/>
            <person name="Martinez D."/>
            <person name="Murphy C."/>
            <person name="Pearson M.D."/>
            <person name="Persinoti G."/>
            <person name="Poon T."/>
            <person name="Priest M."/>
            <person name="Roberts A.D."/>
            <person name="Saif S."/>
            <person name="Shea T.D."/>
            <person name="Sykes S.N."/>
            <person name="Wortman J."/>
            <person name="Nusbaum C."/>
            <person name="Birren B."/>
        </authorList>
    </citation>
    <scope>NUCLEOTIDE SEQUENCE [LARGE SCALE GENOMIC DNA]</scope>
    <source>
        <strain evidence="1">CBS 288.86</strain>
    </source>
</reference>
<dbReference type="HOGENOM" id="CLU_2832990_0_0_1"/>
<accession>A0A022VU07</accession>
<gene>
    <name evidence="1" type="ORF">H103_07021</name>
</gene>
<dbReference type="EMBL" id="KK207902">
    <property type="protein sequence ID" value="EZF49444.1"/>
    <property type="molecule type" value="Genomic_DNA"/>
</dbReference>
<sequence length="66" mass="7095">MIESASIKLKLNLIDKARTRGAGNHISLPQLVVRGDQSAGKGSVLEGITEIPSPERMTCVPDLLLR</sequence>
<proteinExistence type="predicted"/>
<dbReference type="InterPro" id="IPR027417">
    <property type="entry name" value="P-loop_NTPase"/>
</dbReference>
<name>A0A022VU07_TRIRU</name>
<evidence type="ECO:0000313" key="1">
    <source>
        <dbReference type="EMBL" id="EZF49444.1"/>
    </source>
</evidence>
<organism evidence="1">
    <name type="scientific">Trichophyton rubrum CBS 288.86</name>
    <dbReference type="NCBI Taxonomy" id="1215330"/>
    <lineage>
        <taxon>Eukaryota</taxon>
        <taxon>Fungi</taxon>
        <taxon>Dikarya</taxon>
        <taxon>Ascomycota</taxon>
        <taxon>Pezizomycotina</taxon>
        <taxon>Eurotiomycetes</taxon>
        <taxon>Eurotiomycetidae</taxon>
        <taxon>Onygenales</taxon>
        <taxon>Arthrodermataceae</taxon>
        <taxon>Trichophyton</taxon>
    </lineage>
</organism>
<dbReference type="AlphaFoldDB" id="A0A022VU07"/>
<dbReference type="Proteomes" id="UP000023758">
    <property type="component" value="Unassembled WGS sequence"/>
</dbReference>
<dbReference type="OrthoDB" id="415706at2759"/>
<evidence type="ECO:0008006" key="2">
    <source>
        <dbReference type="Google" id="ProtNLM"/>
    </source>
</evidence>